<proteinExistence type="inferred from homology"/>
<dbReference type="InterPro" id="IPR020810">
    <property type="entry name" value="Enolase_C"/>
</dbReference>
<dbReference type="PIRSF" id="PIRSF001400">
    <property type="entry name" value="Enolase"/>
    <property type="match status" value="1"/>
</dbReference>
<evidence type="ECO:0000256" key="11">
    <source>
        <dbReference type="PIRSR" id="PIRSR001400-3"/>
    </source>
</evidence>
<evidence type="ECO:0000256" key="8">
    <source>
        <dbReference type="ARBA" id="ARBA00023152"/>
    </source>
</evidence>
<sequence length="423" mass="46696">MKIQDLRAREIIDCKGKPLLEVDIITEDGTMGRAASPSGISAGEHEAMVLRDGDRSRYDGNGVRKAVEMAEKVVLPAIRGMDVLDQQALDRRLMELDGTPNKSRLGGNVTYSTSLAVMRAGCQLRHVSQYRYLNPGDIRTIPLPTSDMFAGGSYEDDTMPVQETTIVPYKASSIAEATEILCKVYKKLPEVIREFQGGRRPEIGAMSEYMAPSTDFMDCLDILYETAKRCHCEEKIAFHMDCAFSEIYDAKRGTYHYCGREVDLDEIIGILKQATEKYNFLYIEDPVDENDWEGWVKAAKALDRTTLCGDDLTVTNIDYLRKALDMGACGAFVFKPNQVGTVTEAMEAQRYAVEHGMFSIPSIRAGGVSDDPVADMGIAGGAAAVKLGPPKFGHAIHIVNSLLRAETELPAAKPFDFSPFVKF</sequence>
<comment type="pathway">
    <text evidence="1">Carbohydrate degradation; glycolysis; pyruvate from D-glyceraldehyde 3-phosphate: step 4/5.</text>
</comment>
<keyword evidence="7 11" id="KW-0460">Magnesium</keyword>
<evidence type="ECO:0000256" key="6">
    <source>
        <dbReference type="ARBA" id="ARBA00022723"/>
    </source>
</evidence>
<dbReference type="GO" id="GO:0000287">
    <property type="term" value="F:magnesium ion binding"/>
    <property type="evidence" value="ECO:0007669"/>
    <property type="project" value="InterPro"/>
</dbReference>
<feature type="binding site" evidence="11">
    <location>
        <position position="310"/>
    </location>
    <ligand>
        <name>Mg(2+)</name>
        <dbReference type="ChEBI" id="CHEBI:18420"/>
    </ligand>
</feature>
<evidence type="ECO:0000313" key="15">
    <source>
        <dbReference type="Proteomes" id="UP000681035"/>
    </source>
</evidence>
<evidence type="ECO:0000256" key="3">
    <source>
        <dbReference type="ARBA" id="ARBA00012058"/>
    </source>
</evidence>
<dbReference type="SUPFAM" id="SSF51604">
    <property type="entry name" value="Enolase C-terminal domain-like"/>
    <property type="match status" value="1"/>
</dbReference>
<dbReference type="AlphaFoldDB" id="A0A810Q2C1"/>
<dbReference type="Gene3D" id="3.20.20.120">
    <property type="entry name" value="Enolase-like C-terminal domain"/>
    <property type="match status" value="1"/>
</dbReference>
<dbReference type="Pfam" id="PF00113">
    <property type="entry name" value="Enolase_C"/>
    <property type="match status" value="1"/>
</dbReference>
<dbReference type="Proteomes" id="UP000681035">
    <property type="component" value="Chromosome"/>
</dbReference>
<evidence type="ECO:0000256" key="2">
    <source>
        <dbReference type="ARBA" id="ARBA00009604"/>
    </source>
</evidence>
<organism evidence="14 15">
    <name type="scientific">Vescimonas coprocola</name>
    <dbReference type="NCBI Taxonomy" id="2714355"/>
    <lineage>
        <taxon>Bacteria</taxon>
        <taxon>Bacillati</taxon>
        <taxon>Bacillota</taxon>
        <taxon>Clostridia</taxon>
        <taxon>Eubacteriales</taxon>
        <taxon>Oscillospiraceae</taxon>
        <taxon>Vescimonas</taxon>
    </lineage>
</organism>
<dbReference type="SMART" id="SM01192">
    <property type="entry name" value="Enolase_C"/>
    <property type="match status" value="1"/>
</dbReference>
<dbReference type="SMART" id="SM01193">
    <property type="entry name" value="Enolase_N"/>
    <property type="match status" value="1"/>
</dbReference>
<dbReference type="PANTHER" id="PTHR11902:SF1">
    <property type="entry name" value="ENOLASE"/>
    <property type="match status" value="1"/>
</dbReference>
<dbReference type="PRINTS" id="PR00148">
    <property type="entry name" value="ENOLASE"/>
</dbReference>
<evidence type="ECO:0000259" key="12">
    <source>
        <dbReference type="SMART" id="SM01192"/>
    </source>
</evidence>
<dbReference type="UniPathway" id="UPA00109">
    <property type="reaction ID" value="UER00187"/>
</dbReference>
<keyword evidence="9" id="KW-0456">Lyase</keyword>
<feature type="binding site" evidence="11">
    <location>
        <position position="284"/>
    </location>
    <ligand>
        <name>Mg(2+)</name>
        <dbReference type="ChEBI" id="CHEBI:18420"/>
    </ligand>
</feature>
<feature type="domain" description="Enolase N-terminal" evidence="13">
    <location>
        <begin position="3"/>
        <end position="133"/>
    </location>
</feature>
<dbReference type="RefSeq" id="WP_213540737.1">
    <property type="nucleotide sequence ID" value="NZ_AP023418.1"/>
</dbReference>
<dbReference type="EC" id="4.2.1.11" evidence="3"/>
<evidence type="ECO:0000256" key="7">
    <source>
        <dbReference type="ARBA" id="ARBA00022842"/>
    </source>
</evidence>
<dbReference type="PANTHER" id="PTHR11902">
    <property type="entry name" value="ENOLASE"/>
    <property type="match status" value="1"/>
</dbReference>
<keyword evidence="8" id="KW-0324">Glycolysis</keyword>
<evidence type="ECO:0000256" key="9">
    <source>
        <dbReference type="ARBA" id="ARBA00023239"/>
    </source>
</evidence>
<evidence type="ECO:0000256" key="1">
    <source>
        <dbReference type="ARBA" id="ARBA00005031"/>
    </source>
</evidence>
<keyword evidence="15" id="KW-1185">Reference proteome</keyword>
<evidence type="ECO:0000256" key="4">
    <source>
        <dbReference type="ARBA" id="ARBA00017068"/>
    </source>
</evidence>
<evidence type="ECO:0000256" key="5">
    <source>
        <dbReference type="ARBA" id="ARBA00022525"/>
    </source>
</evidence>
<keyword evidence="6 11" id="KW-0479">Metal-binding</keyword>
<dbReference type="InterPro" id="IPR000941">
    <property type="entry name" value="Enolase"/>
</dbReference>
<dbReference type="Gene3D" id="3.30.390.10">
    <property type="entry name" value="Enolase-like, N-terminal domain"/>
    <property type="match status" value="1"/>
</dbReference>
<dbReference type="InterPro" id="IPR020811">
    <property type="entry name" value="Enolase_N"/>
</dbReference>
<protein>
    <recommendedName>
        <fullName evidence="4">Enolase</fullName>
        <ecNumber evidence="3">4.2.1.11</ecNumber>
    </recommendedName>
</protein>
<dbReference type="GO" id="GO:0004634">
    <property type="term" value="F:phosphopyruvate hydratase activity"/>
    <property type="evidence" value="ECO:0007669"/>
    <property type="project" value="UniProtKB-EC"/>
</dbReference>
<reference evidence="14" key="1">
    <citation type="submission" date="2020-09" db="EMBL/GenBank/DDBJ databases">
        <title>New species isolated from human feces.</title>
        <authorList>
            <person name="Kitahara M."/>
            <person name="Shigeno Y."/>
            <person name="Shime M."/>
            <person name="Matsumoto Y."/>
            <person name="Nakamura S."/>
            <person name="Motooka D."/>
            <person name="Fukuoka S."/>
            <person name="Nishikawa H."/>
            <person name="Benno Y."/>
        </authorList>
    </citation>
    <scope>NUCLEOTIDE SEQUENCE</scope>
    <source>
        <strain evidence="14">MM50</strain>
    </source>
</reference>
<dbReference type="GO" id="GO:0006096">
    <property type="term" value="P:glycolytic process"/>
    <property type="evidence" value="ECO:0007669"/>
    <property type="project" value="UniProtKB-UniPathway"/>
</dbReference>
<dbReference type="InterPro" id="IPR029017">
    <property type="entry name" value="Enolase-like_N"/>
</dbReference>
<comment type="cofactor">
    <cofactor evidence="11">
        <name>Mg(2+)</name>
        <dbReference type="ChEBI" id="CHEBI:18420"/>
    </cofactor>
    <text evidence="11">Mg(2+) is required for catalysis and for stabilizing the dimer.</text>
</comment>
<feature type="binding site" evidence="11">
    <location>
        <position position="241"/>
    </location>
    <ligand>
        <name>Mg(2+)</name>
        <dbReference type="ChEBI" id="CHEBI:18420"/>
    </ligand>
</feature>
<accession>A0A810Q2C1</accession>
<evidence type="ECO:0000313" key="14">
    <source>
        <dbReference type="EMBL" id="BCK82150.1"/>
    </source>
</evidence>
<dbReference type="Pfam" id="PF03952">
    <property type="entry name" value="Enolase_N"/>
    <property type="match status" value="1"/>
</dbReference>
<dbReference type="SFLD" id="SFLDS00001">
    <property type="entry name" value="Enolase"/>
    <property type="match status" value="1"/>
</dbReference>
<dbReference type="GO" id="GO:0000015">
    <property type="term" value="C:phosphopyruvate hydratase complex"/>
    <property type="evidence" value="ECO:0007669"/>
    <property type="project" value="InterPro"/>
</dbReference>
<comment type="catalytic activity">
    <reaction evidence="10">
        <text>(2R)-2-phosphoglycerate = phosphoenolpyruvate + H2O</text>
        <dbReference type="Rhea" id="RHEA:10164"/>
        <dbReference type="ChEBI" id="CHEBI:15377"/>
        <dbReference type="ChEBI" id="CHEBI:58289"/>
        <dbReference type="ChEBI" id="CHEBI:58702"/>
        <dbReference type="EC" id="4.2.1.11"/>
    </reaction>
    <physiologicalReaction direction="left-to-right" evidence="10">
        <dbReference type="Rhea" id="RHEA:10165"/>
    </physiologicalReaction>
</comment>
<name>A0A810Q2C1_9FIRM</name>
<keyword evidence="5" id="KW-0964">Secreted</keyword>
<feature type="domain" description="Enolase C-terminal TIM barrel" evidence="12">
    <location>
        <begin position="138"/>
        <end position="423"/>
    </location>
</feature>
<dbReference type="InterPro" id="IPR036849">
    <property type="entry name" value="Enolase-like_C_sf"/>
</dbReference>
<comment type="similarity">
    <text evidence="2">Belongs to the enolase family.</text>
</comment>
<dbReference type="SUPFAM" id="SSF54826">
    <property type="entry name" value="Enolase N-terminal domain-like"/>
    <property type="match status" value="1"/>
</dbReference>
<evidence type="ECO:0000259" key="13">
    <source>
        <dbReference type="SMART" id="SM01193"/>
    </source>
</evidence>
<evidence type="ECO:0000256" key="10">
    <source>
        <dbReference type="ARBA" id="ARBA00048951"/>
    </source>
</evidence>
<dbReference type="KEGG" id="vcop:MM50RIKEN_19130"/>
<dbReference type="EMBL" id="AP023418">
    <property type="protein sequence ID" value="BCK82150.1"/>
    <property type="molecule type" value="Genomic_DNA"/>
</dbReference>
<gene>
    <name evidence="14" type="ORF">MM50RIKEN_19130</name>
</gene>